<protein>
    <submittedName>
        <fullName evidence="1">535_t:CDS:1</fullName>
    </submittedName>
</protein>
<sequence>EQVEAESSEQAEIESSVIYEMTKNLVEWLKEESFDNVNNTEKTPTYTDELSFNPWMMSVLENITSNNTMNEIKAKMDEFVTMLDDIRLKDPIMSEESIDYLKSFFEMDTFHLFPVSNKVVGIFWPSDGSSPSESLFRKLKQFNKLFGICLSVKAFVFQLSIFLSCMAISNFYDVYQKYTTFKDMPERDRYDHYDYLERLESNFDQILDALKNQSYDTQVGSLFKEVQRFINYIEKFNKQLDNNIEKLKNERFYKKIGTA</sequence>
<feature type="non-terminal residue" evidence="1">
    <location>
        <position position="1"/>
    </location>
</feature>
<dbReference type="Proteomes" id="UP000789901">
    <property type="component" value="Unassembled WGS sequence"/>
</dbReference>
<proteinExistence type="predicted"/>
<keyword evidence="2" id="KW-1185">Reference proteome</keyword>
<comment type="caution">
    <text evidence="1">The sequence shown here is derived from an EMBL/GenBank/DDBJ whole genome shotgun (WGS) entry which is preliminary data.</text>
</comment>
<reference evidence="1 2" key="1">
    <citation type="submission" date="2021-06" db="EMBL/GenBank/DDBJ databases">
        <authorList>
            <person name="Kallberg Y."/>
            <person name="Tangrot J."/>
            <person name="Rosling A."/>
        </authorList>
    </citation>
    <scope>NUCLEOTIDE SEQUENCE [LARGE SCALE GENOMIC DNA]</scope>
    <source>
        <strain evidence="1 2">120-4 pot B 10/14</strain>
    </source>
</reference>
<evidence type="ECO:0000313" key="2">
    <source>
        <dbReference type="Proteomes" id="UP000789901"/>
    </source>
</evidence>
<accession>A0ABN7WUE0</accession>
<feature type="non-terminal residue" evidence="1">
    <location>
        <position position="259"/>
    </location>
</feature>
<gene>
    <name evidence="1" type="ORF">GMARGA_LOCUS35274</name>
</gene>
<name>A0ABN7WUE0_GIGMA</name>
<evidence type="ECO:0000313" key="1">
    <source>
        <dbReference type="EMBL" id="CAG8841158.1"/>
    </source>
</evidence>
<dbReference type="EMBL" id="CAJVQB010064954">
    <property type="protein sequence ID" value="CAG8841158.1"/>
    <property type="molecule type" value="Genomic_DNA"/>
</dbReference>
<organism evidence="1 2">
    <name type="scientific">Gigaspora margarita</name>
    <dbReference type="NCBI Taxonomy" id="4874"/>
    <lineage>
        <taxon>Eukaryota</taxon>
        <taxon>Fungi</taxon>
        <taxon>Fungi incertae sedis</taxon>
        <taxon>Mucoromycota</taxon>
        <taxon>Glomeromycotina</taxon>
        <taxon>Glomeromycetes</taxon>
        <taxon>Diversisporales</taxon>
        <taxon>Gigasporaceae</taxon>
        <taxon>Gigaspora</taxon>
    </lineage>
</organism>